<feature type="transmembrane region" description="Helical" evidence="2">
    <location>
        <begin position="66"/>
        <end position="83"/>
    </location>
</feature>
<feature type="domain" description="STAS" evidence="3">
    <location>
        <begin position="240"/>
        <end position="344"/>
    </location>
</feature>
<evidence type="ECO:0000259" key="3">
    <source>
        <dbReference type="PROSITE" id="PS50801"/>
    </source>
</evidence>
<dbReference type="InterPro" id="IPR002645">
    <property type="entry name" value="STAS_dom"/>
</dbReference>
<dbReference type="EMBL" id="BAABRU010000003">
    <property type="protein sequence ID" value="GAA5527162.1"/>
    <property type="molecule type" value="Genomic_DNA"/>
</dbReference>
<dbReference type="SUPFAM" id="SSF52091">
    <property type="entry name" value="SpoIIaa-like"/>
    <property type="match status" value="1"/>
</dbReference>
<evidence type="ECO:0000256" key="1">
    <source>
        <dbReference type="SAM" id="Coils"/>
    </source>
</evidence>
<feature type="transmembrane region" description="Helical" evidence="2">
    <location>
        <begin position="18"/>
        <end position="35"/>
    </location>
</feature>
<name>A0ABP9WVC4_9CHLR</name>
<organism evidence="4 5">
    <name type="scientific">Herpetosiphon gulosus</name>
    <dbReference type="NCBI Taxonomy" id="1973496"/>
    <lineage>
        <taxon>Bacteria</taxon>
        <taxon>Bacillati</taxon>
        <taxon>Chloroflexota</taxon>
        <taxon>Chloroflexia</taxon>
        <taxon>Herpetosiphonales</taxon>
        <taxon>Herpetosiphonaceae</taxon>
        <taxon>Herpetosiphon</taxon>
    </lineage>
</organism>
<dbReference type="Proteomes" id="UP001428290">
    <property type="component" value="Unassembled WGS sequence"/>
</dbReference>
<dbReference type="PROSITE" id="PS50801">
    <property type="entry name" value="STAS"/>
    <property type="match status" value="1"/>
</dbReference>
<keyword evidence="2" id="KW-0472">Membrane</keyword>
<feature type="transmembrane region" description="Helical" evidence="2">
    <location>
        <begin position="41"/>
        <end position="59"/>
    </location>
</feature>
<gene>
    <name evidence="4" type="ORF">Hgul01_00946</name>
</gene>
<comment type="caution">
    <text evidence="4">The sequence shown here is derived from an EMBL/GenBank/DDBJ whole genome shotgun (WGS) entry which is preliminary data.</text>
</comment>
<protein>
    <recommendedName>
        <fullName evidence="3">STAS domain-containing protein</fullName>
    </recommendedName>
</protein>
<dbReference type="CDD" id="cd07041">
    <property type="entry name" value="STAS_RsbR_RsbS_like"/>
    <property type="match status" value="1"/>
</dbReference>
<dbReference type="PANTHER" id="PTHR33745:SF1">
    <property type="entry name" value="RSBT ANTAGONIST PROTEIN RSBS"/>
    <property type="match status" value="1"/>
</dbReference>
<feature type="transmembrane region" description="Helical" evidence="2">
    <location>
        <begin position="89"/>
        <end position="106"/>
    </location>
</feature>
<sequence length="344" mass="37768">MSQPTEQALVTKRLKTTVYWLLGGSLISMFLYMVLGDWIAVGSFAVTSGLLGTAYWLILRQHNQSAVVLMNMAALCLVIVGSFRFFTLLSIATVTIISIVLVLPFVDSRRLLGICGLAWVVSIISITNRLRIDQFPWSEMPVRVSLNSLSLLVVMGLLWQIHRQLTNSLQASERSNQALRTSQQSLEQQVEQRTAALQKALQEVQAQADSQAVLAQQLAEQQTTIRSLSVPILPITQHSLVVPLIGDLDAERLGTLVEQILTNLKSQRTRHLILDVTGVPTLDRDAGHSLLKVSNAARLLGAKTTLIGVRPDVAEMLVSIGLDLRSIGSEKDLQSVVHTLVQNA</sequence>
<dbReference type="PANTHER" id="PTHR33745">
    <property type="entry name" value="RSBT ANTAGONIST PROTEIN RSBS-RELATED"/>
    <property type="match status" value="1"/>
</dbReference>
<dbReference type="Gene3D" id="3.30.750.24">
    <property type="entry name" value="STAS domain"/>
    <property type="match status" value="1"/>
</dbReference>
<reference evidence="4 5" key="1">
    <citation type="submission" date="2024-02" db="EMBL/GenBank/DDBJ databases">
        <title>Herpetosiphon gulosus NBRC 112829.</title>
        <authorList>
            <person name="Ichikawa N."/>
            <person name="Katano-Makiyama Y."/>
            <person name="Hidaka K."/>
        </authorList>
    </citation>
    <scope>NUCLEOTIDE SEQUENCE [LARGE SCALE GENOMIC DNA]</scope>
    <source>
        <strain evidence="4 5">NBRC 112829</strain>
    </source>
</reference>
<dbReference type="Pfam" id="PF01740">
    <property type="entry name" value="STAS"/>
    <property type="match status" value="1"/>
</dbReference>
<evidence type="ECO:0000256" key="2">
    <source>
        <dbReference type="SAM" id="Phobius"/>
    </source>
</evidence>
<keyword evidence="2" id="KW-0812">Transmembrane</keyword>
<feature type="coiled-coil region" evidence="1">
    <location>
        <begin position="169"/>
        <end position="221"/>
    </location>
</feature>
<accession>A0ABP9WVC4</accession>
<proteinExistence type="predicted"/>
<dbReference type="InterPro" id="IPR036513">
    <property type="entry name" value="STAS_dom_sf"/>
</dbReference>
<dbReference type="RefSeq" id="WP_345720801.1">
    <property type="nucleotide sequence ID" value="NZ_BAABRU010000003.1"/>
</dbReference>
<keyword evidence="5" id="KW-1185">Reference proteome</keyword>
<keyword evidence="1" id="KW-0175">Coiled coil</keyword>
<dbReference type="InterPro" id="IPR051932">
    <property type="entry name" value="Bact_StressResp_Reg"/>
</dbReference>
<evidence type="ECO:0000313" key="5">
    <source>
        <dbReference type="Proteomes" id="UP001428290"/>
    </source>
</evidence>
<keyword evidence="2" id="KW-1133">Transmembrane helix</keyword>
<feature type="transmembrane region" description="Helical" evidence="2">
    <location>
        <begin position="111"/>
        <end position="130"/>
    </location>
</feature>
<evidence type="ECO:0000313" key="4">
    <source>
        <dbReference type="EMBL" id="GAA5527162.1"/>
    </source>
</evidence>